<sequence>MLDPDEIIFWLLGPARILPSPAPLLQALAERLVQAGYPLWRLSFHLPQFQPQVSAAAYEWRPTFNEVREIRYERALSETPTYHNSPMGEMHRTGQMVRRRLVGPQADLAFPLLQELRDEGCTDYVLMPMRFGIDRWTTGFGLASDDPAGFTDEQIACVETLLPALGAVCEIMVDRQKMMQLLDTYVGREASRRILEGEMVRGGARSLEAVILFCDMRGFTARAEVTPRDALLQLMNEYFTIVVGAVHGAGGEVLKFMGDGILAIFRLGDGEATAEACARGLIGALDAFAGIDAMNARRGTEGLDAIDAGISLHVGEVIFGNIGAPDRLDFTVVGPEVNRAARIEQMTKLVGRRILTSSRFAELSPVRLVSAGTRRLRGVAQPQELFTPAADIRGESVPDAA</sequence>
<keyword evidence="3" id="KW-1185">Reference proteome</keyword>
<reference evidence="3" key="1">
    <citation type="submission" date="2017-05" db="EMBL/GenBank/DDBJ databases">
        <authorList>
            <person name="Macchi M."/>
            <person name="Festa S."/>
            <person name="Coppotelli B.M."/>
            <person name="Morelli I.S."/>
        </authorList>
    </citation>
    <scope>NUCLEOTIDE SEQUENCE [LARGE SCALE GENOMIC DNA]</scope>
    <source>
        <strain evidence="3">I</strain>
    </source>
</reference>
<dbReference type="PROSITE" id="PS50125">
    <property type="entry name" value="GUANYLATE_CYCLASE_2"/>
    <property type="match status" value="1"/>
</dbReference>
<evidence type="ECO:0000313" key="3">
    <source>
        <dbReference type="Proteomes" id="UP000196655"/>
    </source>
</evidence>
<dbReference type="SMART" id="SM00044">
    <property type="entry name" value="CYCc"/>
    <property type="match status" value="1"/>
</dbReference>
<protein>
    <recommendedName>
        <fullName evidence="1">Guanylate cyclase domain-containing protein</fullName>
    </recommendedName>
</protein>
<name>A0A211ZF68_9PROT</name>
<dbReference type="InterPro" id="IPR050697">
    <property type="entry name" value="Adenylyl/Guanylyl_Cyclase_3/4"/>
</dbReference>
<dbReference type="SUPFAM" id="SSF55073">
    <property type="entry name" value="Nucleotide cyclase"/>
    <property type="match status" value="1"/>
</dbReference>
<dbReference type="EMBL" id="NHON01000077">
    <property type="protein sequence ID" value="OWJ63836.1"/>
    <property type="molecule type" value="Genomic_DNA"/>
</dbReference>
<dbReference type="Pfam" id="PF00211">
    <property type="entry name" value="Guanylate_cyc"/>
    <property type="match status" value="1"/>
</dbReference>
<dbReference type="GO" id="GO:0004016">
    <property type="term" value="F:adenylate cyclase activity"/>
    <property type="evidence" value="ECO:0007669"/>
    <property type="project" value="UniProtKB-ARBA"/>
</dbReference>
<dbReference type="InterPro" id="IPR029787">
    <property type="entry name" value="Nucleotide_cyclase"/>
</dbReference>
<dbReference type="CDD" id="cd07302">
    <property type="entry name" value="CHD"/>
    <property type="match status" value="1"/>
</dbReference>
<evidence type="ECO:0000313" key="2">
    <source>
        <dbReference type="EMBL" id="OWJ63836.1"/>
    </source>
</evidence>
<evidence type="ECO:0000259" key="1">
    <source>
        <dbReference type="PROSITE" id="PS50125"/>
    </source>
</evidence>
<comment type="caution">
    <text evidence="2">The sequence shown here is derived from an EMBL/GenBank/DDBJ whole genome shotgun (WGS) entry which is preliminary data.</text>
</comment>
<dbReference type="GO" id="GO:0035556">
    <property type="term" value="P:intracellular signal transduction"/>
    <property type="evidence" value="ECO:0007669"/>
    <property type="project" value="InterPro"/>
</dbReference>
<feature type="domain" description="Guanylate cyclase" evidence="1">
    <location>
        <begin position="210"/>
        <end position="344"/>
    </location>
</feature>
<dbReference type="PANTHER" id="PTHR43081">
    <property type="entry name" value="ADENYLATE CYCLASE, TERMINAL-DIFFERENTIATION SPECIFIC-RELATED"/>
    <property type="match status" value="1"/>
</dbReference>
<dbReference type="STRING" id="1122125.GCA_000423185_03696"/>
<dbReference type="AlphaFoldDB" id="A0A211ZF68"/>
<dbReference type="Gene3D" id="3.30.70.1230">
    <property type="entry name" value="Nucleotide cyclase"/>
    <property type="match status" value="1"/>
</dbReference>
<proteinExistence type="predicted"/>
<gene>
    <name evidence="2" type="ORF">BWR60_27710</name>
</gene>
<dbReference type="OrthoDB" id="9801651at2"/>
<accession>A0A211ZF68</accession>
<dbReference type="RefSeq" id="WP_088155093.1">
    <property type="nucleotide sequence ID" value="NZ_NHON01000077.1"/>
</dbReference>
<dbReference type="InterPro" id="IPR001054">
    <property type="entry name" value="A/G_cyclase"/>
</dbReference>
<dbReference type="GO" id="GO:0006171">
    <property type="term" value="P:cAMP biosynthetic process"/>
    <property type="evidence" value="ECO:0007669"/>
    <property type="project" value="TreeGrafter"/>
</dbReference>
<dbReference type="Proteomes" id="UP000196655">
    <property type="component" value="Unassembled WGS sequence"/>
</dbReference>
<organism evidence="2 3">
    <name type="scientific">Inquilinus limosus</name>
    <dbReference type="NCBI Taxonomy" id="171674"/>
    <lineage>
        <taxon>Bacteria</taxon>
        <taxon>Pseudomonadati</taxon>
        <taxon>Pseudomonadota</taxon>
        <taxon>Alphaproteobacteria</taxon>
        <taxon>Rhodospirillales</taxon>
        <taxon>Rhodospirillaceae</taxon>
        <taxon>Inquilinus</taxon>
    </lineage>
</organism>
<dbReference type="PANTHER" id="PTHR43081:SF11">
    <property type="entry name" value="BLR2264 PROTEIN"/>
    <property type="match status" value="1"/>
</dbReference>